<name>A0A804I2G8_MUSAM</name>
<accession>A0A804I2G8</accession>
<feature type="region of interest" description="Disordered" evidence="1">
    <location>
        <begin position="45"/>
        <end position="88"/>
    </location>
</feature>
<reference evidence="2" key="1">
    <citation type="submission" date="2021-03" db="EMBL/GenBank/DDBJ databases">
        <authorList>
            <consortium name="Genoscope - CEA"/>
            <person name="William W."/>
        </authorList>
    </citation>
    <scope>NUCLEOTIDE SEQUENCE</scope>
    <source>
        <strain evidence="2">Doubled-haploid Pahang</strain>
    </source>
</reference>
<evidence type="ECO:0000313" key="2">
    <source>
        <dbReference type="EMBL" id="CAG1861971.1"/>
    </source>
</evidence>
<dbReference type="EMBL" id="HG996467">
    <property type="protein sequence ID" value="CAG1861971.1"/>
    <property type="molecule type" value="Genomic_DNA"/>
</dbReference>
<dbReference type="Proteomes" id="UP000012960">
    <property type="component" value="Unplaced"/>
</dbReference>
<keyword evidence="4" id="KW-1185">Reference proteome</keyword>
<dbReference type="PANTHER" id="PTHR43254">
    <property type="entry name" value="C-TERMINAL BINDING PROTEIN AN-RELATED"/>
    <property type="match status" value="1"/>
</dbReference>
<dbReference type="InterPro" id="IPR045015">
    <property type="entry name" value="AN-like"/>
</dbReference>
<sequence>MSRGDETLQRRQAAAVEHTGLSGGRIECAAAVLLHSLALVPRAASAPVSSPSASARPRCRPRPPPRPRRCQPRRGGGSRKQVELSPELDQKPVDLLKDDFVVALHARDNLGFHVARQRVSEMAGSLDTIPNAAKRDPAAKVPSYQHLFIQDILGLQSFSAGYLPQGLIFYPLYIIRSLLDLGICICSHSLDVWNRWTLEGCVLEHLKLVYCRKPLAVLDVSIKILAVVGEDGVTRCFD</sequence>
<evidence type="ECO:0000313" key="4">
    <source>
        <dbReference type="Proteomes" id="UP000012960"/>
    </source>
</evidence>
<gene>
    <name evidence="2" type="ORF">GSMUA_68650.1</name>
</gene>
<feature type="compositionally biased region" description="Basic residues" evidence="1">
    <location>
        <begin position="57"/>
        <end position="72"/>
    </location>
</feature>
<dbReference type="EnsemblPlants" id="Ma02_t13690.1">
    <property type="protein sequence ID" value="Ma02_p13690.1"/>
    <property type="gene ID" value="Ma02_g13690"/>
</dbReference>
<evidence type="ECO:0000256" key="1">
    <source>
        <dbReference type="SAM" id="MobiDB-lite"/>
    </source>
</evidence>
<protein>
    <submittedName>
        <fullName evidence="2">(wild Malaysian banana) hypothetical protein</fullName>
    </submittedName>
</protein>
<proteinExistence type="predicted"/>
<dbReference type="GO" id="GO:0000226">
    <property type="term" value="P:microtubule cytoskeleton organization"/>
    <property type="evidence" value="ECO:0007669"/>
    <property type="project" value="InterPro"/>
</dbReference>
<evidence type="ECO:0000313" key="3">
    <source>
        <dbReference type="EnsemblPlants" id="Ma02_p13690.1"/>
    </source>
</evidence>
<dbReference type="Gramene" id="Ma02_t13690.1">
    <property type="protein sequence ID" value="Ma02_p13690.1"/>
    <property type="gene ID" value="Ma02_g13690"/>
</dbReference>
<feature type="compositionally biased region" description="Low complexity" evidence="1">
    <location>
        <begin position="45"/>
        <end position="56"/>
    </location>
</feature>
<dbReference type="AlphaFoldDB" id="A0A804I2G8"/>
<reference evidence="3" key="2">
    <citation type="submission" date="2021-05" db="UniProtKB">
        <authorList>
            <consortium name="EnsemblPlants"/>
        </authorList>
    </citation>
    <scope>IDENTIFICATION</scope>
    <source>
        <strain evidence="3">subsp. malaccensis</strain>
    </source>
</reference>
<dbReference type="InParanoid" id="A0A804I2G8"/>
<dbReference type="PANTHER" id="PTHR43254:SF3">
    <property type="entry name" value="C-TERMINAL BINDING PROTEIN AN"/>
    <property type="match status" value="1"/>
</dbReference>
<organism evidence="3 4">
    <name type="scientific">Musa acuminata subsp. malaccensis</name>
    <name type="common">Wild banana</name>
    <name type="synonym">Musa malaccensis</name>
    <dbReference type="NCBI Taxonomy" id="214687"/>
    <lineage>
        <taxon>Eukaryota</taxon>
        <taxon>Viridiplantae</taxon>
        <taxon>Streptophyta</taxon>
        <taxon>Embryophyta</taxon>
        <taxon>Tracheophyta</taxon>
        <taxon>Spermatophyta</taxon>
        <taxon>Magnoliopsida</taxon>
        <taxon>Liliopsida</taxon>
        <taxon>Zingiberales</taxon>
        <taxon>Musaceae</taxon>
        <taxon>Musa</taxon>
    </lineage>
</organism>